<proteinExistence type="predicted"/>
<dbReference type="OrthoDB" id="4939821at2759"/>
<accession>A0A2A9P9B1</accession>
<name>A0A2A9P9B1_OPHUN</name>
<feature type="signal peptide" evidence="2">
    <location>
        <begin position="1"/>
        <end position="16"/>
    </location>
</feature>
<keyword evidence="4" id="KW-1185">Reference proteome</keyword>
<reference evidence="3 4" key="2">
    <citation type="journal article" date="2017" name="Sci. Rep.">
        <title>Ant-infecting Ophiocordyceps genomes reveal a high diversity of potential behavioral manipulation genes and a possible major role for enterotoxins.</title>
        <authorList>
            <person name="de Bekker C."/>
            <person name="Ohm R.A."/>
            <person name="Evans H.C."/>
            <person name="Brachmann A."/>
            <person name="Hughes D.P."/>
        </authorList>
    </citation>
    <scope>NUCLEOTIDE SEQUENCE [LARGE SCALE GENOMIC DNA]</scope>
    <source>
        <strain evidence="3 4">SC16a</strain>
    </source>
</reference>
<comment type="caution">
    <text evidence="3">The sequence shown here is derived from an EMBL/GenBank/DDBJ whole genome shotgun (WGS) entry which is preliminary data.</text>
</comment>
<dbReference type="AlphaFoldDB" id="A0A2A9P9B1"/>
<feature type="compositionally biased region" description="Basic and acidic residues" evidence="1">
    <location>
        <begin position="52"/>
        <end position="63"/>
    </location>
</feature>
<evidence type="ECO:0000313" key="4">
    <source>
        <dbReference type="Proteomes" id="UP000037136"/>
    </source>
</evidence>
<feature type="chain" id="PRO_5013106423" description="SCP domain-containing protein" evidence="2">
    <location>
        <begin position="17"/>
        <end position="313"/>
    </location>
</feature>
<gene>
    <name evidence="3" type="ORF">XA68_15112</name>
</gene>
<feature type="compositionally biased region" description="Low complexity" evidence="1">
    <location>
        <begin position="141"/>
        <end position="155"/>
    </location>
</feature>
<feature type="region of interest" description="Disordered" evidence="1">
    <location>
        <begin position="42"/>
        <end position="63"/>
    </location>
</feature>
<evidence type="ECO:0000313" key="3">
    <source>
        <dbReference type="EMBL" id="PFH57416.1"/>
    </source>
</evidence>
<dbReference type="EMBL" id="LAZP02000412">
    <property type="protein sequence ID" value="PFH57416.1"/>
    <property type="molecule type" value="Genomic_DNA"/>
</dbReference>
<dbReference type="InterPro" id="IPR035940">
    <property type="entry name" value="CAP_sf"/>
</dbReference>
<sequence length="313" mass="33643">MQVTLLLTLALSLASAHPFPAGPEAKAVARRHLLKKTIKHEISTRASGLQPREAKEKPQEISDDDWRQVNSILKQYAGISLDDDNVDFDVVQMDKLPDQAFDQLESIVTSSVGNEKPDKTASSPSRSESPVAASPRPEPPNSASFKPKSSKPASPGVTSSEPPLPNDNSDGPIPQFKPTDPSEYLSIVNHWRSVIGIKQNMTVSTSLEANALAACRQSSSSNLQHTQDPGEGQVLAPGPEKSFEYVFVGGWLCEMPSLPGISQACDVVRRGVPGETPWLLTTETGHARLLSDPSFTKIGCANANNVWGCNLGN</sequence>
<feature type="region of interest" description="Disordered" evidence="1">
    <location>
        <begin position="108"/>
        <end position="181"/>
    </location>
</feature>
<protein>
    <recommendedName>
        <fullName evidence="5">SCP domain-containing protein</fullName>
    </recommendedName>
</protein>
<organism evidence="3 4">
    <name type="scientific">Ophiocordyceps unilateralis</name>
    <name type="common">Zombie-ant fungus</name>
    <name type="synonym">Torrubia unilateralis</name>
    <dbReference type="NCBI Taxonomy" id="268505"/>
    <lineage>
        <taxon>Eukaryota</taxon>
        <taxon>Fungi</taxon>
        <taxon>Dikarya</taxon>
        <taxon>Ascomycota</taxon>
        <taxon>Pezizomycotina</taxon>
        <taxon>Sordariomycetes</taxon>
        <taxon>Hypocreomycetidae</taxon>
        <taxon>Hypocreales</taxon>
        <taxon>Ophiocordycipitaceae</taxon>
        <taxon>Ophiocordyceps</taxon>
    </lineage>
</organism>
<evidence type="ECO:0008006" key="5">
    <source>
        <dbReference type="Google" id="ProtNLM"/>
    </source>
</evidence>
<dbReference type="Proteomes" id="UP000037136">
    <property type="component" value="Unassembled WGS sequence"/>
</dbReference>
<keyword evidence="2" id="KW-0732">Signal</keyword>
<evidence type="ECO:0000256" key="1">
    <source>
        <dbReference type="SAM" id="MobiDB-lite"/>
    </source>
</evidence>
<reference evidence="3 4" key="1">
    <citation type="journal article" date="2015" name="BMC Genomics">
        <title>Gene expression during zombie ant biting behavior reflects the complexity underlying fungal parasitic behavioral manipulation.</title>
        <authorList>
            <person name="de Bekker C."/>
            <person name="Ohm R.A."/>
            <person name="Loreto R.G."/>
            <person name="Sebastian A."/>
            <person name="Albert I."/>
            <person name="Merrow M."/>
            <person name="Brachmann A."/>
            <person name="Hughes D.P."/>
        </authorList>
    </citation>
    <scope>NUCLEOTIDE SEQUENCE [LARGE SCALE GENOMIC DNA]</scope>
    <source>
        <strain evidence="3 4">SC16a</strain>
    </source>
</reference>
<evidence type="ECO:0000256" key="2">
    <source>
        <dbReference type="SAM" id="SignalP"/>
    </source>
</evidence>
<feature type="compositionally biased region" description="Polar residues" evidence="1">
    <location>
        <begin position="156"/>
        <end position="169"/>
    </location>
</feature>
<dbReference type="SUPFAM" id="SSF55797">
    <property type="entry name" value="PR-1-like"/>
    <property type="match status" value="1"/>
</dbReference>